<accession>A0A660KTQ7</accession>
<reference evidence="1 2" key="1">
    <citation type="submission" date="2019-06" db="EMBL/GenBank/DDBJ databases">
        <title>A chromosomal-level reference genome of Carpinus fangiana (Coryloideae, Betulaceae).</title>
        <authorList>
            <person name="Yang X."/>
            <person name="Wang Z."/>
            <person name="Zhang L."/>
            <person name="Hao G."/>
            <person name="Liu J."/>
            <person name="Yang Y."/>
        </authorList>
    </citation>
    <scope>NUCLEOTIDE SEQUENCE [LARGE SCALE GENOMIC DNA]</scope>
    <source>
        <strain evidence="1">Cfa_2016G</strain>
        <tissue evidence="1">Leaf</tissue>
    </source>
</reference>
<dbReference type="InterPro" id="IPR044974">
    <property type="entry name" value="Disease_R_plants"/>
</dbReference>
<dbReference type="EMBL" id="CM017324">
    <property type="protein sequence ID" value="KAE8037649.1"/>
    <property type="molecule type" value="Genomic_DNA"/>
</dbReference>
<dbReference type="OrthoDB" id="1733683at2759"/>
<dbReference type="InterPro" id="IPR032675">
    <property type="entry name" value="LRR_dom_sf"/>
</dbReference>
<dbReference type="PROSITE" id="PS51450">
    <property type="entry name" value="LRR"/>
    <property type="match status" value="1"/>
</dbReference>
<evidence type="ECO:0000313" key="2">
    <source>
        <dbReference type="Proteomes" id="UP000327013"/>
    </source>
</evidence>
<dbReference type="SUPFAM" id="SSF52058">
    <property type="entry name" value="L domain-like"/>
    <property type="match status" value="1"/>
</dbReference>
<dbReference type="AlphaFoldDB" id="A0A660KTQ7"/>
<dbReference type="Pfam" id="PF00560">
    <property type="entry name" value="LRR_1"/>
    <property type="match status" value="2"/>
</dbReference>
<evidence type="ECO:0000313" key="1">
    <source>
        <dbReference type="EMBL" id="KAE8037649.1"/>
    </source>
</evidence>
<dbReference type="GO" id="GO:0006952">
    <property type="term" value="P:defense response"/>
    <property type="evidence" value="ECO:0007669"/>
    <property type="project" value="InterPro"/>
</dbReference>
<sequence length="505" mass="58094">MQKHERLNVEAFSKMKKLKMLEISNVVNFSPWLSKARDTLEWRGDPLNFMLSNELCVMNWWGYPLESLPTSFQSDNVVELMMHYNFIKKPWDGRKSFNKLKHIDLSQSQNLIETPDFMGVRNLEKLVLVHCTSLSKVHPSIGFLRRLKELDLRDCNVLRDFLMRSAWNLLKTTIKNLPLSFTSLSSLVYLNISDCSRLKKIPKNLSGMECLEVLIANGVAIRKLPSFIVSMKKLKVLNVGGLSSLRKLNLSYCNQLDGVIPNDLSCLSALHSLNLSRNKFTKIPNNVGQLSHLYELFLNDCSWLQVLPKLPLGFKYLHVKNCPSPEMFYNQMEMWTSNEKLRSIDCSFVAAYIDYDGKPFKIVHMHPQSPLWINSNSHSFFYSIIVACGPALVGYEIPEWFTHKSRNLFGRIQMHTDLGSDEWKGCARFIVYQVHEPHTYPKKRRKLKVNENRNSNSTTLDSGNPNFPYFVCQFQANEVDLGKPLVLCDPGAPSVGPNGFWVYIP</sequence>
<gene>
    <name evidence="1" type="ORF">FH972_010222</name>
</gene>
<dbReference type="PANTHER" id="PTHR11017">
    <property type="entry name" value="LEUCINE-RICH REPEAT-CONTAINING PROTEIN"/>
    <property type="match status" value="1"/>
</dbReference>
<dbReference type="Proteomes" id="UP000327013">
    <property type="component" value="Chromosome 4"/>
</dbReference>
<keyword evidence="2" id="KW-1185">Reference proteome</keyword>
<protein>
    <submittedName>
        <fullName evidence="1">Uncharacterized protein</fullName>
    </submittedName>
</protein>
<dbReference type="PANTHER" id="PTHR11017:SF573">
    <property type="entry name" value="ADP-RIBOSYL CYCLASE_CYCLIC ADP-RIBOSE HYDROLASE"/>
    <property type="match status" value="1"/>
</dbReference>
<dbReference type="Gene3D" id="3.80.10.10">
    <property type="entry name" value="Ribonuclease Inhibitor"/>
    <property type="match status" value="3"/>
</dbReference>
<name>A0A660KTQ7_9ROSI</name>
<dbReference type="InterPro" id="IPR001611">
    <property type="entry name" value="Leu-rich_rpt"/>
</dbReference>
<proteinExistence type="predicted"/>
<organism evidence="1 2">
    <name type="scientific">Carpinus fangiana</name>
    <dbReference type="NCBI Taxonomy" id="176857"/>
    <lineage>
        <taxon>Eukaryota</taxon>
        <taxon>Viridiplantae</taxon>
        <taxon>Streptophyta</taxon>
        <taxon>Embryophyta</taxon>
        <taxon>Tracheophyta</taxon>
        <taxon>Spermatophyta</taxon>
        <taxon>Magnoliopsida</taxon>
        <taxon>eudicotyledons</taxon>
        <taxon>Gunneridae</taxon>
        <taxon>Pentapetalae</taxon>
        <taxon>rosids</taxon>
        <taxon>fabids</taxon>
        <taxon>Fagales</taxon>
        <taxon>Betulaceae</taxon>
        <taxon>Carpinus</taxon>
    </lineage>
</organism>